<evidence type="ECO:0000313" key="1">
    <source>
        <dbReference type="EMBL" id="PKU82759.1"/>
    </source>
</evidence>
<dbReference type="Proteomes" id="UP000233837">
    <property type="component" value="Unassembled WGS sequence"/>
</dbReference>
<proteinExistence type="predicted"/>
<organism evidence="1 2">
    <name type="scientific">Dendrobium catenatum</name>
    <dbReference type="NCBI Taxonomy" id="906689"/>
    <lineage>
        <taxon>Eukaryota</taxon>
        <taxon>Viridiplantae</taxon>
        <taxon>Streptophyta</taxon>
        <taxon>Embryophyta</taxon>
        <taxon>Tracheophyta</taxon>
        <taxon>Spermatophyta</taxon>
        <taxon>Magnoliopsida</taxon>
        <taxon>Liliopsida</taxon>
        <taxon>Asparagales</taxon>
        <taxon>Orchidaceae</taxon>
        <taxon>Epidendroideae</taxon>
        <taxon>Malaxideae</taxon>
        <taxon>Dendrobiinae</taxon>
        <taxon>Dendrobium</taxon>
    </lineage>
</organism>
<reference evidence="1 2" key="2">
    <citation type="journal article" date="2017" name="Nature">
        <title>The Apostasia genome and the evolution of orchids.</title>
        <authorList>
            <person name="Zhang G.Q."/>
            <person name="Liu K.W."/>
            <person name="Li Z."/>
            <person name="Lohaus R."/>
            <person name="Hsiao Y.Y."/>
            <person name="Niu S.C."/>
            <person name="Wang J.Y."/>
            <person name="Lin Y.C."/>
            <person name="Xu Q."/>
            <person name="Chen L.J."/>
            <person name="Yoshida K."/>
            <person name="Fujiwara S."/>
            <person name="Wang Z.W."/>
            <person name="Zhang Y.Q."/>
            <person name="Mitsuda N."/>
            <person name="Wang M."/>
            <person name="Liu G.H."/>
            <person name="Pecoraro L."/>
            <person name="Huang H.X."/>
            <person name="Xiao X.J."/>
            <person name="Lin M."/>
            <person name="Wu X.Y."/>
            <person name="Wu W.L."/>
            <person name="Chen Y.Y."/>
            <person name="Chang S.B."/>
            <person name="Sakamoto S."/>
            <person name="Ohme-Takagi M."/>
            <person name="Yagi M."/>
            <person name="Zeng S.J."/>
            <person name="Shen C.Y."/>
            <person name="Yeh C.M."/>
            <person name="Luo Y.B."/>
            <person name="Tsai W.C."/>
            <person name="Van de Peer Y."/>
            <person name="Liu Z.J."/>
        </authorList>
    </citation>
    <scope>NUCLEOTIDE SEQUENCE [LARGE SCALE GENOMIC DNA]</scope>
    <source>
        <tissue evidence="1">The whole plant</tissue>
    </source>
</reference>
<keyword evidence="2" id="KW-1185">Reference proteome</keyword>
<sequence length="59" mass="6584">MPDPMALFFGDCAEGWEAYFSLCEGVENARLLIYFVKCHEPSILGANTSTIRDVVVERA</sequence>
<dbReference type="AlphaFoldDB" id="A0A2I0X4B0"/>
<accession>A0A2I0X4B0</accession>
<gene>
    <name evidence="1" type="ORF">MA16_Dca015156</name>
</gene>
<reference evidence="1 2" key="1">
    <citation type="journal article" date="2016" name="Sci. Rep.">
        <title>The Dendrobium catenatum Lindl. genome sequence provides insights into polysaccharide synthase, floral development and adaptive evolution.</title>
        <authorList>
            <person name="Zhang G.Q."/>
            <person name="Xu Q."/>
            <person name="Bian C."/>
            <person name="Tsai W.C."/>
            <person name="Yeh C.M."/>
            <person name="Liu K.W."/>
            <person name="Yoshida K."/>
            <person name="Zhang L.S."/>
            <person name="Chang S.B."/>
            <person name="Chen F."/>
            <person name="Shi Y."/>
            <person name="Su Y.Y."/>
            <person name="Zhang Y.Q."/>
            <person name="Chen L.J."/>
            <person name="Yin Y."/>
            <person name="Lin M."/>
            <person name="Huang H."/>
            <person name="Deng H."/>
            <person name="Wang Z.W."/>
            <person name="Zhu S.L."/>
            <person name="Zhao X."/>
            <person name="Deng C."/>
            <person name="Niu S.C."/>
            <person name="Huang J."/>
            <person name="Wang M."/>
            <person name="Liu G.H."/>
            <person name="Yang H.J."/>
            <person name="Xiao X.J."/>
            <person name="Hsiao Y.Y."/>
            <person name="Wu W.L."/>
            <person name="Chen Y.Y."/>
            <person name="Mitsuda N."/>
            <person name="Ohme-Takagi M."/>
            <person name="Luo Y.B."/>
            <person name="Van de Peer Y."/>
            <person name="Liu Z.J."/>
        </authorList>
    </citation>
    <scope>NUCLEOTIDE SEQUENCE [LARGE SCALE GENOMIC DNA]</scope>
    <source>
        <tissue evidence="1">The whole plant</tissue>
    </source>
</reference>
<protein>
    <submittedName>
        <fullName evidence="1">Uncharacterized protein</fullName>
    </submittedName>
</protein>
<evidence type="ECO:0000313" key="2">
    <source>
        <dbReference type="Proteomes" id="UP000233837"/>
    </source>
</evidence>
<dbReference type="EMBL" id="KZ502159">
    <property type="protein sequence ID" value="PKU82759.1"/>
    <property type="molecule type" value="Genomic_DNA"/>
</dbReference>
<name>A0A2I0X4B0_9ASPA</name>